<evidence type="ECO:0000313" key="2">
    <source>
        <dbReference type="Proteomes" id="UP001281147"/>
    </source>
</evidence>
<accession>A0ACC3MDY8</accession>
<protein>
    <submittedName>
        <fullName evidence="1">Uncharacterized protein</fullName>
    </submittedName>
</protein>
<gene>
    <name evidence="1" type="ORF">LTR37_019461</name>
</gene>
<proteinExistence type="predicted"/>
<dbReference type="EMBL" id="JAUTXU010000302">
    <property type="protein sequence ID" value="KAK3686782.1"/>
    <property type="molecule type" value="Genomic_DNA"/>
</dbReference>
<organism evidence="1 2">
    <name type="scientific">Vermiconidia calcicola</name>
    <dbReference type="NCBI Taxonomy" id="1690605"/>
    <lineage>
        <taxon>Eukaryota</taxon>
        <taxon>Fungi</taxon>
        <taxon>Dikarya</taxon>
        <taxon>Ascomycota</taxon>
        <taxon>Pezizomycotina</taxon>
        <taxon>Dothideomycetes</taxon>
        <taxon>Dothideomycetidae</taxon>
        <taxon>Mycosphaerellales</taxon>
        <taxon>Extremaceae</taxon>
        <taxon>Vermiconidia</taxon>
    </lineage>
</organism>
<reference evidence="1" key="1">
    <citation type="submission" date="2023-07" db="EMBL/GenBank/DDBJ databases">
        <title>Black Yeasts Isolated from many extreme environments.</title>
        <authorList>
            <person name="Coleine C."/>
            <person name="Stajich J.E."/>
            <person name="Selbmann L."/>
        </authorList>
    </citation>
    <scope>NUCLEOTIDE SEQUENCE</scope>
    <source>
        <strain evidence="1">CCFEE 5714</strain>
    </source>
</reference>
<keyword evidence="2" id="KW-1185">Reference proteome</keyword>
<sequence>MAEQILAQFQKRAHFKESIVYQVYPAAFCDSNGDGIGDIRGMLSKLDYLKDLGIDVIWLSPVYKSPFIDNGYDISSYTEINPDFGTLADVDELIKKVHERGMKLVMDLVVNHTSDQHPWFLESRKSKDNPYRDWYWWRPPRWADNGERQPPNNWREEFSNGSAWQWDEQTGEYYLHLYAKEQPDLNWENPQLRHAVYNDVMRWWLERGCDGFRMDVINLISKDPSLPDASIQDPGEPFQWPYEHCANGPRVHEFLQEMHREVLSQYPGIVTVGETPFTHHDFDVLVPYVLPQNKELQMIFQFEQQEVDGYPQLVPRDYALSEFKAITSRWQTGIQERGGWNSIYLENHDVARSVSRFGDDNTPEMRNLSAKCLAAMQCTLSGTLFIYQGEEIGQANLPRSWGIEEYKDIASQAYFSEELASRRVKQPTHEPDMSDVWDGLQRKARDHARSPMQWHSGKHAGFSDGDGTWMRVNDDYREWNVDAQLGTESSVLEFWRSMLRFRKKYLACTYGVYTLLSPHHEAIFAYIKTLQDQSVVVVMNFSNEATTYTDLPAIGKVVDTIRNYPTPGDGGSVGTSPLHLRAWEAVVFATSP</sequence>
<evidence type="ECO:0000313" key="1">
    <source>
        <dbReference type="EMBL" id="KAK3686782.1"/>
    </source>
</evidence>
<dbReference type="Proteomes" id="UP001281147">
    <property type="component" value="Unassembled WGS sequence"/>
</dbReference>
<comment type="caution">
    <text evidence="1">The sequence shown here is derived from an EMBL/GenBank/DDBJ whole genome shotgun (WGS) entry which is preliminary data.</text>
</comment>
<name>A0ACC3MDY8_9PEZI</name>